<dbReference type="STRING" id="10228.B3S8K1"/>
<dbReference type="PhylomeDB" id="B3S8K1"/>
<dbReference type="GeneID" id="6757756"/>
<keyword evidence="9" id="KW-1185">Reference proteome</keyword>
<dbReference type="RefSeq" id="XP_002116612.1">
    <property type="nucleotide sequence ID" value="XM_002116576.1"/>
</dbReference>
<dbReference type="OrthoDB" id="435275at2759"/>
<feature type="domain" description="Enhancer of polycomb-like N-terminal" evidence="7">
    <location>
        <begin position="3"/>
        <end position="79"/>
    </location>
</feature>
<comment type="subcellular location">
    <subcellularLocation>
        <location evidence="1 6">Nucleus</location>
    </subcellularLocation>
</comment>
<evidence type="ECO:0000256" key="2">
    <source>
        <dbReference type="ARBA" id="ARBA00008035"/>
    </source>
</evidence>
<dbReference type="Pfam" id="PF10513">
    <property type="entry name" value="EPL1"/>
    <property type="match status" value="1"/>
</dbReference>
<feature type="non-terminal residue" evidence="8">
    <location>
        <position position="1"/>
    </location>
</feature>
<dbReference type="AlphaFoldDB" id="B3S8K1"/>
<dbReference type="EMBL" id="DS985256">
    <property type="protein sequence ID" value="EDV20968.1"/>
    <property type="molecule type" value="Genomic_DNA"/>
</dbReference>
<dbReference type="CTD" id="6757756"/>
<organism evidence="8 9">
    <name type="scientific">Trichoplax adhaerens</name>
    <name type="common">Trichoplax reptans</name>
    <dbReference type="NCBI Taxonomy" id="10228"/>
    <lineage>
        <taxon>Eukaryota</taxon>
        <taxon>Metazoa</taxon>
        <taxon>Placozoa</taxon>
        <taxon>Uniplacotomia</taxon>
        <taxon>Trichoplacea</taxon>
        <taxon>Trichoplacidae</taxon>
        <taxon>Trichoplax</taxon>
    </lineage>
</organism>
<protein>
    <recommendedName>
        <fullName evidence="6">Enhancer of polycomb-like protein</fullName>
    </recommendedName>
</protein>
<dbReference type="GO" id="GO:0005634">
    <property type="term" value="C:nucleus"/>
    <property type="evidence" value="ECO:0007669"/>
    <property type="project" value="UniProtKB-SubCell"/>
</dbReference>
<gene>
    <name evidence="8" type="ORF">TRIADDRAFT_31210</name>
</gene>
<proteinExistence type="inferred from homology"/>
<keyword evidence="3 6" id="KW-0805">Transcription regulation</keyword>
<reference evidence="8 9" key="1">
    <citation type="journal article" date="2008" name="Nature">
        <title>The Trichoplax genome and the nature of placozoans.</title>
        <authorList>
            <person name="Srivastava M."/>
            <person name="Begovic E."/>
            <person name="Chapman J."/>
            <person name="Putnam N.H."/>
            <person name="Hellsten U."/>
            <person name="Kawashima T."/>
            <person name="Kuo A."/>
            <person name="Mitros T."/>
            <person name="Salamov A."/>
            <person name="Carpenter M.L."/>
            <person name="Signorovitch A.Y."/>
            <person name="Moreno M.A."/>
            <person name="Kamm K."/>
            <person name="Grimwood J."/>
            <person name="Schmutz J."/>
            <person name="Shapiro H."/>
            <person name="Grigoriev I.V."/>
            <person name="Buss L.W."/>
            <person name="Schierwater B."/>
            <person name="Dellaporta S.L."/>
            <person name="Rokhsar D.S."/>
        </authorList>
    </citation>
    <scope>NUCLEOTIDE SEQUENCE [LARGE SCALE GENOMIC DNA]</scope>
    <source>
        <strain evidence="8 9">Grell-BS-1999</strain>
    </source>
</reference>
<dbReference type="eggNOG" id="KOG2261">
    <property type="taxonomic scope" value="Eukaryota"/>
</dbReference>
<dbReference type="GO" id="GO:0035267">
    <property type="term" value="C:NuA4 histone acetyltransferase complex"/>
    <property type="evidence" value="ECO:0007669"/>
    <property type="project" value="InterPro"/>
</dbReference>
<evidence type="ECO:0000256" key="4">
    <source>
        <dbReference type="ARBA" id="ARBA00023163"/>
    </source>
</evidence>
<sequence>LIIPTPQSQVSYKQSGMFYTTERQLPKQYIHFQVIDILDDSEVPDYDMDSDDEEFLKSLPKDDQLEPESFERVMEQLEKATGNQASLIKFVSESVLQVLYDYWLKKRKKVAGEILYRVLTEKRDGSSPNNPYVAFRRRTEKMQTRKNRKNDESSYEKMFKLKRDLENVARILDCVADREKYKRNILDVNRSVFETR</sequence>
<evidence type="ECO:0000256" key="5">
    <source>
        <dbReference type="ARBA" id="ARBA00023242"/>
    </source>
</evidence>
<evidence type="ECO:0000256" key="1">
    <source>
        <dbReference type="ARBA" id="ARBA00004123"/>
    </source>
</evidence>
<dbReference type="GO" id="GO:0006357">
    <property type="term" value="P:regulation of transcription by RNA polymerase II"/>
    <property type="evidence" value="ECO:0007669"/>
    <property type="project" value="InterPro"/>
</dbReference>
<evidence type="ECO:0000313" key="9">
    <source>
        <dbReference type="Proteomes" id="UP000009022"/>
    </source>
</evidence>
<accession>B3S8K1</accession>
<keyword evidence="4 6" id="KW-0804">Transcription</keyword>
<dbReference type="Proteomes" id="UP000009022">
    <property type="component" value="Unassembled WGS sequence"/>
</dbReference>
<evidence type="ECO:0000259" key="7">
    <source>
        <dbReference type="Pfam" id="PF10513"/>
    </source>
</evidence>
<evidence type="ECO:0000313" key="8">
    <source>
        <dbReference type="EMBL" id="EDV20968.1"/>
    </source>
</evidence>
<dbReference type="OMA" id="FYTTERQ"/>
<evidence type="ECO:0000256" key="6">
    <source>
        <dbReference type="RuleBase" id="RU361124"/>
    </source>
</evidence>
<evidence type="ECO:0000256" key="3">
    <source>
        <dbReference type="ARBA" id="ARBA00023015"/>
    </source>
</evidence>
<dbReference type="InterPro" id="IPR019542">
    <property type="entry name" value="Enhancer_polycomb-like_N"/>
</dbReference>
<dbReference type="PANTHER" id="PTHR14898">
    <property type="entry name" value="ENHANCER OF POLYCOMB"/>
    <property type="match status" value="1"/>
</dbReference>
<name>B3S8K1_TRIAD</name>
<dbReference type="InterPro" id="IPR024943">
    <property type="entry name" value="Enhancer_polycomb"/>
</dbReference>
<dbReference type="InParanoid" id="B3S8K1"/>
<comment type="similarity">
    <text evidence="2 6">Belongs to the enhancer of polycomb family.</text>
</comment>
<dbReference type="HOGENOM" id="CLU_035288_0_1_1"/>
<keyword evidence="5 6" id="KW-0539">Nucleus</keyword>
<dbReference type="KEGG" id="tad:TRIADDRAFT_31210"/>